<dbReference type="Proteomes" id="UP000473014">
    <property type="component" value="Unassembled WGS sequence"/>
</dbReference>
<evidence type="ECO:0008006" key="4">
    <source>
        <dbReference type="Google" id="ProtNLM"/>
    </source>
</evidence>
<evidence type="ECO:0000313" key="2">
    <source>
        <dbReference type="EMBL" id="MTE17692.1"/>
    </source>
</evidence>
<reference evidence="2 3" key="1">
    <citation type="submission" date="2019-11" db="EMBL/GenBank/DDBJ databases">
        <authorList>
            <person name="Yuan L."/>
        </authorList>
    </citation>
    <scope>NUCLEOTIDE SEQUENCE [LARGE SCALE GENOMIC DNA]</scope>
    <source>
        <strain evidence="2 3">TRM43335</strain>
    </source>
</reference>
<proteinExistence type="predicted"/>
<evidence type="ECO:0000313" key="3">
    <source>
        <dbReference type="Proteomes" id="UP000473014"/>
    </source>
</evidence>
<name>A0A6G2B710_9ACTN</name>
<sequence length="164" mass="17554">MALHRKVAGLIAGVSLVVGGLLATTPAHAAPSDDRAVSTTTQAVRTSAAGAEHKLGATATSPSISPAAKRVRYVTNGSYSCPYGTLCARVWDPTRGKYKVFDLYYCNTYSLSYWGSSGGFYNNQTTGTVAKFYNSTGGVYHSSTAYSVAPSWFNWDPVWKIENC</sequence>
<dbReference type="EMBL" id="WIXO01000001">
    <property type="protein sequence ID" value="MTE17692.1"/>
    <property type="molecule type" value="Genomic_DNA"/>
</dbReference>
<gene>
    <name evidence="2" type="ORF">F0L17_00800</name>
</gene>
<keyword evidence="3" id="KW-1185">Reference proteome</keyword>
<accession>A0A6G2B710</accession>
<dbReference type="OrthoDB" id="3541237at2"/>
<keyword evidence="1" id="KW-0732">Signal</keyword>
<dbReference type="AlphaFoldDB" id="A0A6G2B710"/>
<feature type="signal peptide" evidence="1">
    <location>
        <begin position="1"/>
        <end position="29"/>
    </location>
</feature>
<dbReference type="RefSeq" id="WP_155069291.1">
    <property type="nucleotide sequence ID" value="NZ_WIXO01000001.1"/>
</dbReference>
<organism evidence="2 3">
    <name type="scientific">Streptomyces taklimakanensis</name>
    <dbReference type="NCBI Taxonomy" id="2569853"/>
    <lineage>
        <taxon>Bacteria</taxon>
        <taxon>Bacillati</taxon>
        <taxon>Actinomycetota</taxon>
        <taxon>Actinomycetes</taxon>
        <taxon>Kitasatosporales</taxon>
        <taxon>Streptomycetaceae</taxon>
        <taxon>Streptomyces</taxon>
    </lineage>
</organism>
<protein>
    <recommendedName>
        <fullName evidence="4">Peptidase inhibitor family I36</fullName>
    </recommendedName>
</protein>
<comment type="caution">
    <text evidence="2">The sequence shown here is derived from an EMBL/GenBank/DDBJ whole genome shotgun (WGS) entry which is preliminary data.</text>
</comment>
<feature type="chain" id="PRO_5026107056" description="Peptidase inhibitor family I36" evidence="1">
    <location>
        <begin position="30"/>
        <end position="164"/>
    </location>
</feature>
<evidence type="ECO:0000256" key="1">
    <source>
        <dbReference type="SAM" id="SignalP"/>
    </source>
</evidence>